<protein>
    <submittedName>
        <fullName evidence="2">DNA-binding protein</fullName>
    </submittedName>
</protein>
<organism evidence="2 3">
    <name type="scientific">Candidatus Falkowbacteria bacterium CG10_big_fil_rev_8_21_14_0_10_44_15</name>
    <dbReference type="NCBI Taxonomy" id="1974569"/>
    <lineage>
        <taxon>Bacteria</taxon>
        <taxon>Candidatus Falkowiibacteriota</taxon>
    </lineage>
</organism>
<dbReference type="InterPro" id="IPR018873">
    <property type="entry name" value="KilA-N_DNA-bd_domain"/>
</dbReference>
<keyword evidence="2" id="KW-0238">DNA-binding</keyword>
<dbReference type="AlphaFoldDB" id="A0A2H0V0A4"/>
<sequence length="156" mass="18395">MQALIPLEKVEDKILLIRGQKVMLDSDLAFLYNIETKILVQAVKRNKERFPEEFMFQLTSKEFENLRSQFVTSSWGGRRYLPFAFTEYGVVMLSSVLKSRKAIAININIVKAFIKLRELAFSYKDLARKLWELEDSPREINFKFFQCKYVICLCFA</sequence>
<gene>
    <name evidence="2" type="ORF">COU01_01100</name>
</gene>
<accession>A0A2H0V0A4</accession>
<evidence type="ECO:0000313" key="2">
    <source>
        <dbReference type="EMBL" id="PIR92536.1"/>
    </source>
</evidence>
<dbReference type="Proteomes" id="UP000228510">
    <property type="component" value="Unassembled WGS sequence"/>
</dbReference>
<evidence type="ECO:0000313" key="3">
    <source>
        <dbReference type="Proteomes" id="UP000228510"/>
    </source>
</evidence>
<dbReference type="Pfam" id="PF10543">
    <property type="entry name" value="ORF6N"/>
    <property type="match status" value="1"/>
</dbReference>
<reference evidence="3" key="1">
    <citation type="submission" date="2017-09" db="EMBL/GenBank/DDBJ databases">
        <title>Depth-based differentiation of microbial function through sediment-hosted aquifers and enrichment of novel symbionts in the deep terrestrial subsurface.</title>
        <authorList>
            <person name="Probst A.J."/>
            <person name="Ladd B."/>
            <person name="Jarett J.K."/>
            <person name="Geller-Mcgrath D.E."/>
            <person name="Sieber C.M.K."/>
            <person name="Emerson J.B."/>
            <person name="Anantharaman K."/>
            <person name="Thomas B.C."/>
            <person name="Malmstrom R."/>
            <person name="Stieglmeier M."/>
            <person name="Klingl A."/>
            <person name="Woyke T."/>
            <person name="Ryan C.M."/>
            <person name="Banfield J.F."/>
        </authorList>
    </citation>
    <scope>NUCLEOTIDE SEQUENCE [LARGE SCALE GENOMIC DNA]</scope>
</reference>
<name>A0A2H0V0A4_9BACT</name>
<feature type="domain" description="KilA-N DNA-binding" evidence="1">
    <location>
        <begin position="13"/>
        <end position="96"/>
    </location>
</feature>
<evidence type="ECO:0000259" key="1">
    <source>
        <dbReference type="Pfam" id="PF10543"/>
    </source>
</evidence>
<dbReference type="EMBL" id="PFAT01000019">
    <property type="protein sequence ID" value="PIR92536.1"/>
    <property type="molecule type" value="Genomic_DNA"/>
</dbReference>
<proteinExistence type="predicted"/>
<comment type="caution">
    <text evidence="2">The sequence shown here is derived from an EMBL/GenBank/DDBJ whole genome shotgun (WGS) entry which is preliminary data.</text>
</comment>
<dbReference type="GO" id="GO:0003677">
    <property type="term" value="F:DNA binding"/>
    <property type="evidence" value="ECO:0007669"/>
    <property type="project" value="UniProtKB-KW"/>
</dbReference>